<dbReference type="Proteomes" id="UP000543804">
    <property type="component" value="Unassembled WGS sequence"/>
</dbReference>
<keyword evidence="1" id="KW-0175">Coiled coil</keyword>
<sequence>MKKKLEKTLAMSVLLALGSTGCVFAAPTAEDTDARIAALEQQQQELAKELKALKSENKKLKNQSNSQKKQITGMKNSVNEALNRFSLHGFGRASWDNDNIKGYIDKNDNNRYYLDLEGKFQVNKDWSFNFQSETNHRYKHLVQEDGTAKYHQGHDDSDGVIQRVWAEGKVGVVNVDIGRRWRGLGFQNVLLGNETDGVVLSTPIPGSKLTGKAFVLTPTDAGYDFTLMGVGVQGQVGHGLQVSLAAVKTNISRNDRMGENVYDDKTPHDPRHNTAGSFGYVLSAMWNPMKNIFLIGDYARTNMKPYDTAWDSWMPAEQQHRVRQGNDYMTFRVNYRWSNINDPGSFQLYSRYYNYSSNENDLVGMFGDKEWGLLQPGSHGWVFGFKYVPAKNIEWETMYEYATAHNGLWNKKNETYHRHFLRTQVDYHF</sequence>
<organism evidence="3 4">
    <name type="scientific">Selenomonas bovis</name>
    <dbReference type="NCBI Taxonomy" id="416586"/>
    <lineage>
        <taxon>Bacteria</taxon>
        <taxon>Bacillati</taxon>
        <taxon>Bacillota</taxon>
        <taxon>Negativicutes</taxon>
        <taxon>Selenomonadales</taxon>
        <taxon>Selenomonadaceae</taxon>
        <taxon>Selenomonas</taxon>
    </lineage>
</organism>
<evidence type="ECO:0000256" key="1">
    <source>
        <dbReference type="SAM" id="Coils"/>
    </source>
</evidence>
<feature type="chain" id="PRO_5032511228" evidence="2">
    <location>
        <begin position="26"/>
        <end position="429"/>
    </location>
</feature>
<evidence type="ECO:0000313" key="4">
    <source>
        <dbReference type="Proteomes" id="UP000543804"/>
    </source>
</evidence>
<keyword evidence="4" id="KW-1185">Reference proteome</keyword>
<reference evidence="3 4" key="1">
    <citation type="submission" date="2020-04" db="EMBL/GenBank/DDBJ databases">
        <authorList>
            <person name="Hitch T.C.A."/>
            <person name="Wylensek D."/>
            <person name="Clavel T."/>
        </authorList>
    </citation>
    <scope>NUCLEOTIDE SEQUENCE [LARGE SCALE GENOMIC DNA]</scope>
    <source>
        <strain evidence="3 4">PG-130-P53-12</strain>
    </source>
</reference>
<dbReference type="SUPFAM" id="SSF56935">
    <property type="entry name" value="Porins"/>
    <property type="match status" value="1"/>
</dbReference>
<evidence type="ECO:0000313" key="3">
    <source>
        <dbReference type="EMBL" id="NMD98511.1"/>
    </source>
</evidence>
<protein>
    <submittedName>
        <fullName evidence="3">Uncharacterized protein</fullName>
    </submittedName>
</protein>
<evidence type="ECO:0000256" key="2">
    <source>
        <dbReference type="SAM" id="SignalP"/>
    </source>
</evidence>
<dbReference type="PROSITE" id="PS51257">
    <property type="entry name" value="PROKAR_LIPOPROTEIN"/>
    <property type="match status" value="1"/>
</dbReference>
<gene>
    <name evidence="3" type="ORF">HF878_03300</name>
</gene>
<proteinExistence type="predicted"/>
<dbReference type="RefSeq" id="WP_170077197.1">
    <property type="nucleotide sequence ID" value="NZ_JABAFA010000006.1"/>
</dbReference>
<feature type="signal peptide" evidence="2">
    <location>
        <begin position="1"/>
        <end position="25"/>
    </location>
</feature>
<feature type="coiled-coil region" evidence="1">
    <location>
        <begin position="29"/>
        <end position="70"/>
    </location>
</feature>
<dbReference type="EMBL" id="JABAFA010000006">
    <property type="protein sequence ID" value="NMD98511.1"/>
    <property type="molecule type" value="Genomic_DNA"/>
</dbReference>
<name>A0A848BBT3_9FIRM</name>
<dbReference type="AlphaFoldDB" id="A0A848BBT3"/>
<comment type="caution">
    <text evidence="3">The sequence shown here is derived from an EMBL/GenBank/DDBJ whole genome shotgun (WGS) entry which is preliminary data.</text>
</comment>
<accession>A0A848BBT3</accession>
<keyword evidence="2" id="KW-0732">Signal</keyword>